<accession>A0A1H7APD3</accession>
<organism evidence="1 2">
    <name type="scientific">Dyadobacter koreensis</name>
    <dbReference type="NCBI Taxonomy" id="408657"/>
    <lineage>
        <taxon>Bacteria</taxon>
        <taxon>Pseudomonadati</taxon>
        <taxon>Bacteroidota</taxon>
        <taxon>Cytophagia</taxon>
        <taxon>Cytophagales</taxon>
        <taxon>Spirosomataceae</taxon>
        <taxon>Dyadobacter</taxon>
    </lineage>
</organism>
<dbReference type="AlphaFoldDB" id="A0A1H7APD3"/>
<gene>
    <name evidence="1" type="ORF">SAMN04487995_5798</name>
</gene>
<evidence type="ECO:0000313" key="1">
    <source>
        <dbReference type="EMBL" id="SEJ67198.1"/>
    </source>
</evidence>
<proteinExistence type="predicted"/>
<dbReference type="RefSeq" id="WP_090341566.1">
    <property type="nucleotide sequence ID" value="NZ_FNXY01000011.1"/>
</dbReference>
<name>A0A1H7APD3_9BACT</name>
<sequence length="105" mass="11726">MKSFFTSAIAVTLFVLCLVEKESKERDLKAQRTKTYLADSLNSDDMILSEPAYADLDNGQLNISPEQRQFSELALSDSTAKMLEPTPFLGKLPLLNRLISSNNLN</sequence>
<keyword evidence="2" id="KW-1185">Reference proteome</keyword>
<protein>
    <submittedName>
        <fullName evidence="1">Uncharacterized protein</fullName>
    </submittedName>
</protein>
<dbReference type="EMBL" id="FNXY01000011">
    <property type="protein sequence ID" value="SEJ67198.1"/>
    <property type="molecule type" value="Genomic_DNA"/>
</dbReference>
<reference evidence="1 2" key="1">
    <citation type="submission" date="2016-10" db="EMBL/GenBank/DDBJ databases">
        <authorList>
            <person name="de Groot N.N."/>
        </authorList>
    </citation>
    <scope>NUCLEOTIDE SEQUENCE [LARGE SCALE GENOMIC DNA]</scope>
    <source>
        <strain evidence="1 2">DSM 19938</strain>
    </source>
</reference>
<dbReference type="Proteomes" id="UP000199532">
    <property type="component" value="Unassembled WGS sequence"/>
</dbReference>
<evidence type="ECO:0000313" key="2">
    <source>
        <dbReference type="Proteomes" id="UP000199532"/>
    </source>
</evidence>